<comment type="caution">
    <text evidence="1">The sequence shown here is derived from an EMBL/GenBank/DDBJ whole genome shotgun (WGS) entry which is preliminary data.</text>
</comment>
<dbReference type="EMBL" id="LAZR01066160">
    <property type="protein sequence ID" value="KKK54124.1"/>
    <property type="molecule type" value="Genomic_DNA"/>
</dbReference>
<organism evidence="1">
    <name type="scientific">marine sediment metagenome</name>
    <dbReference type="NCBI Taxonomy" id="412755"/>
    <lineage>
        <taxon>unclassified sequences</taxon>
        <taxon>metagenomes</taxon>
        <taxon>ecological metagenomes</taxon>
    </lineage>
</organism>
<name>A0A0F8YIX7_9ZZZZ</name>
<evidence type="ECO:0000313" key="1">
    <source>
        <dbReference type="EMBL" id="KKK54124.1"/>
    </source>
</evidence>
<gene>
    <name evidence="1" type="ORF">LCGC14_3087910</name>
</gene>
<protein>
    <submittedName>
        <fullName evidence="1">Uncharacterized protein</fullName>
    </submittedName>
</protein>
<sequence>MPKKNKTDFLNLSVNVFKNKRNGQRTVILPRKILKEIPNRINIKIPVEYFKEVKGGSK</sequence>
<accession>A0A0F8YIX7</accession>
<reference evidence="1" key="1">
    <citation type="journal article" date="2015" name="Nature">
        <title>Complex archaea that bridge the gap between prokaryotes and eukaryotes.</title>
        <authorList>
            <person name="Spang A."/>
            <person name="Saw J.H."/>
            <person name="Jorgensen S.L."/>
            <person name="Zaremba-Niedzwiedzka K."/>
            <person name="Martijn J."/>
            <person name="Lind A.E."/>
            <person name="van Eijk R."/>
            <person name="Schleper C."/>
            <person name="Guy L."/>
            <person name="Ettema T.J."/>
        </authorList>
    </citation>
    <scope>NUCLEOTIDE SEQUENCE</scope>
</reference>
<dbReference type="AlphaFoldDB" id="A0A0F8YIX7"/>
<proteinExistence type="predicted"/>